<feature type="domain" description="Formamidopyrimidine-DNA glycosylase catalytic" evidence="10">
    <location>
        <begin position="18"/>
        <end position="112"/>
    </location>
</feature>
<dbReference type="EC" id="4.2.99.18" evidence="2"/>
<dbReference type="AlphaFoldDB" id="G0EP17"/>
<dbReference type="SUPFAM" id="SSF46946">
    <property type="entry name" value="S13-like H2TH domain"/>
    <property type="match status" value="1"/>
</dbReference>
<dbReference type="GO" id="GO:0006284">
    <property type="term" value="P:base-excision repair"/>
    <property type="evidence" value="ECO:0007669"/>
    <property type="project" value="InterPro"/>
</dbReference>
<evidence type="ECO:0000313" key="11">
    <source>
        <dbReference type="EMBL" id="AEM20691.1"/>
    </source>
</evidence>
<dbReference type="PROSITE" id="PS51068">
    <property type="entry name" value="FPG_CAT"/>
    <property type="match status" value="1"/>
</dbReference>
<organism evidence="11 12">
    <name type="scientific">Brachyspira intermedia (strain ATCC 51140 / PWS/A)</name>
    <name type="common">Serpulina intermedia</name>
    <dbReference type="NCBI Taxonomy" id="1045858"/>
    <lineage>
        <taxon>Bacteria</taxon>
        <taxon>Pseudomonadati</taxon>
        <taxon>Spirochaetota</taxon>
        <taxon>Spirochaetia</taxon>
        <taxon>Brachyspirales</taxon>
        <taxon>Brachyspiraceae</taxon>
        <taxon>Brachyspira</taxon>
    </lineage>
</organism>
<evidence type="ECO:0000256" key="6">
    <source>
        <dbReference type="ARBA" id="ARBA00023204"/>
    </source>
</evidence>
<keyword evidence="8" id="KW-0511">Multifunctional enzyme</keyword>
<evidence type="ECO:0000313" key="12">
    <source>
        <dbReference type="Proteomes" id="UP000008522"/>
    </source>
</evidence>
<keyword evidence="3" id="KW-0227">DNA damage</keyword>
<evidence type="ECO:0000256" key="8">
    <source>
        <dbReference type="ARBA" id="ARBA00023268"/>
    </source>
</evidence>
<comment type="similarity">
    <text evidence="1">Belongs to the FPG family.</text>
</comment>
<dbReference type="InterPro" id="IPR015886">
    <property type="entry name" value="H2TH_FPG"/>
</dbReference>
<dbReference type="GO" id="GO:0019104">
    <property type="term" value="F:DNA N-glycosylase activity"/>
    <property type="evidence" value="ECO:0007669"/>
    <property type="project" value="InterPro"/>
</dbReference>
<proteinExistence type="inferred from homology"/>
<dbReference type="GO" id="GO:0008270">
    <property type="term" value="F:zinc ion binding"/>
    <property type="evidence" value="ECO:0007669"/>
    <property type="project" value="InterPro"/>
</dbReference>
<dbReference type="eggNOG" id="COG0266">
    <property type="taxonomic scope" value="Bacteria"/>
</dbReference>
<keyword evidence="12" id="KW-1185">Reference proteome</keyword>
<keyword evidence="4" id="KW-0378">Hydrolase</keyword>
<dbReference type="PATRIC" id="fig|1045858.4.peg.55"/>
<keyword evidence="7" id="KW-0456">Lyase</keyword>
<evidence type="ECO:0000256" key="4">
    <source>
        <dbReference type="ARBA" id="ARBA00022801"/>
    </source>
</evidence>
<dbReference type="SUPFAM" id="SSF81624">
    <property type="entry name" value="N-terminal domain of MutM-like DNA repair proteins"/>
    <property type="match status" value="1"/>
</dbReference>
<dbReference type="HOGENOM" id="CLU_1270287_0_0_12"/>
<dbReference type="GO" id="GO:0003684">
    <property type="term" value="F:damaged DNA binding"/>
    <property type="evidence" value="ECO:0007669"/>
    <property type="project" value="InterPro"/>
</dbReference>
<reference evidence="11 12" key="1">
    <citation type="journal article" date="2011" name="BMC Genomics">
        <title>Complete genome sequence of Brachyspira intermedia reveals unique genomic features in Brachyspira species and phage-mediated horizontal gene transfer.</title>
        <authorList>
            <person name="Hafstrom T."/>
            <person name="Jansson D.S."/>
            <person name="Segerman B."/>
        </authorList>
    </citation>
    <scope>NUCLEOTIDE SEQUENCE [LARGE SCALE GENOMIC DNA]</scope>
    <source>
        <strain evidence="12">ATCC 51140 / PWS/A</strain>
    </source>
</reference>
<dbReference type="Pfam" id="PF06831">
    <property type="entry name" value="H2TH"/>
    <property type="match status" value="1"/>
</dbReference>
<keyword evidence="9" id="KW-0326">Glycosidase</keyword>
<name>G0EP17_BRAIP</name>
<dbReference type="InterPro" id="IPR012319">
    <property type="entry name" value="FPG_cat"/>
</dbReference>
<dbReference type="InterPro" id="IPR010979">
    <property type="entry name" value="Ribosomal_uS13-like_H2TH"/>
</dbReference>
<keyword evidence="6" id="KW-0234">DNA repair</keyword>
<dbReference type="Gene3D" id="3.20.190.10">
    <property type="entry name" value="MutM-like, N-terminal"/>
    <property type="match status" value="1"/>
</dbReference>
<evidence type="ECO:0000256" key="7">
    <source>
        <dbReference type="ARBA" id="ARBA00023239"/>
    </source>
</evidence>
<dbReference type="InterPro" id="IPR035937">
    <property type="entry name" value="FPG_N"/>
</dbReference>
<evidence type="ECO:0000256" key="3">
    <source>
        <dbReference type="ARBA" id="ARBA00022763"/>
    </source>
</evidence>
<dbReference type="KEGG" id="bip:Bint_0055"/>
<evidence type="ECO:0000256" key="5">
    <source>
        <dbReference type="ARBA" id="ARBA00023125"/>
    </source>
</evidence>
<evidence type="ECO:0000256" key="9">
    <source>
        <dbReference type="ARBA" id="ARBA00023295"/>
    </source>
</evidence>
<evidence type="ECO:0000256" key="1">
    <source>
        <dbReference type="ARBA" id="ARBA00009409"/>
    </source>
</evidence>
<accession>G0EP17</accession>
<dbReference type="GO" id="GO:0140078">
    <property type="term" value="F:class I DNA-(apurinic or apyrimidinic site) endonuclease activity"/>
    <property type="evidence" value="ECO:0007669"/>
    <property type="project" value="UniProtKB-EC"/>
</dbReference>
<evidence type="ECO:0000256" key="2">
    <source>
        <dbReference type="ARBA" id="ARBA00012720"/>
    </source>
</evidence>
<dbReference type="Proteomes" id="UP000008522">
    <property type="component" value="Chromosome"/>
</dbReference>
<dbReference type="EMBL" id="CP002874">
    <property type="protein sequence ID" value="AEM20691.1"/>
    <property type="molecule type" value="Genomic_DNA"/>
</dbReference>
<dbReference type="SMART" id="SM01232">
    <property type="entry name" value="H2TH"/>
    <property type="match status" value="1"/>
</dbReference>
<dbReference type="Pfam" id="PF01149">
    <property type="entry name" value="Fapy_DNA_glyco"/>
    <property type="match status" value="1"/>
</dbReference>
<evidence type="ECO:0000259" key="10">
    <source>
        <dbReference type="PROSITE" id="PS51068"/>
    </source>
</evidence>
<sequence length="234" mass="26625">MLKYKVNIILLGRLEVMKELPNLITLINSIKGEICYSYINKIVAIDKQYKEMEDIEGQKIIDVLRYGGYMHFQFSQDAMLVDLGPNGSFVLTEDDDYENSILKLETDHGNFFVVDDSKDKNEITKIIPIWKDSTTMPQIGYDPLTKQFNYNLFCQLLADNDTTVEKLIKNPLILSGIGNVYGDMILKKASITKKTKTSDVTKVKAREIFDAIKQVLREASGNTEEDDGDSSEEE</sequence>
<dbReference type="Gene3D" id="1.10.8.50">
    <property type="match status" value="1"/>
</dbReference>
<keyword evidence="5" id="KW-0238">DNA-binding</keyword>
<gene>
    <name evidence="11" type="ordered locus">Bint_0055</name>
</gene>
<protein>
    <recommendedName>
        <fullName evidence="2">DNA-(apurinic or apyrimidinic site) lyase</fullName>
        <ecNumber evidence="2">4.2.99.18</ecNumber>
    </recommendedName>
</protein>